<evidence type="ECO:0000256" key="1">
    <source>
        <dbReference type="SAM" id="MobiDB-lite"/>
    </source>
</evidence>
<dbReference type="AlphaFoldDB" id="A0A5C3MCB7"/>
<keyword evidence="3" id="KW-1185">Reference proteome</keyword>
<dbReference type="OrthoDB" id="2554293at2759"/>
<gene>
    <name evidence="2" type="ORF">BDQ12DRAFT_674325</name>
</gene>
<dbReference type="Proteomes" id="UP000308652">
    <property type="component" value="Unassembled WGS sequence"/>
</dbReference>
<protein>
    <submittedName>
        <fullName evidence="2">Uncharacterized protein</fullName>
    </submittedName>
</protein>
<feature type="region of interest" description="Disordered" evidence="1">
    <location>
        <begin position="770"/>
        <end position="821"/>
    </location>
</feature>
<dbReference type="EMBL" id="ML213591">
    <property type="protein sequence ID" value="TFK43064.1"/>
    <property type="molecule type" value="Genomic_DNA"/>
</dbReference>
<proteinExistence type="predicted"/>
<organism evidence="2 3">
    <name type="scientific">Crucibulum laeve</name>
    <dbReference type="NCBI Taxonomy" id="68775"/>
    <lineage>
        <taxon>Eukaryota</taxon>
        <taxon>Fungi</taxon>
        <taxon>Dikarya</taxon>
        <taxon>Basidiomycota</taxon>
        <taxon>Agaricomycotina</taxon>
        <taxon>Agaricomycetes</taxon>
        <taxon>Agaricomycetidae</taxon>
        <taxon>Agaricales</taxon>
        <taxon>Agaricineae</taxon>
        <taxon>Nidulariaceae</taxon>
        <taxon>Crucibulum</taxon>
    </lineage>
</organism>
<sequence>MRRRLSTIAHLTRPILNQGRVGTKGIPYRRFNTTLATDIPPEYPYESVTLAESIPPSSTEPTHLPTAEVLKAAHQIALICVEKRNVTSARQILAYVESGGISGDRSVTITHRLTPHVVLHTFLRLGMVEEAQRLCHELLEQDRFPIHQKTLEAVMRALLVSEPSPENRPTKLVYHVGGKGGNHVLSPIACKNRHGTLALRLLSDKGAVGRRTDAMFDMFIEHSLQNGEVIAASQAFVYLARHWKIKESLNTHLDVILQDKTQAPAAKAMYIEERDKLNSESLYPSFDYMKKILDVIEGALQEYETNMQDKDSLRAALQALANLAGLLERDEIPFPWLSRLINVLDRCPKGPSYVLVTSQQTGEKEVANVYFRRVLDGFIRSLPTTQPIAPSPFHNQPSEGVQRAENEGMLPPIDRYAYAALVEYALCNKRSQPLAEQILTHMTQKRSEPLDPNFYQMKRAIFTGVGTLHNPTVAQDLCRNYSIGSITQYRHYDELLTTALSSPPGSRYIQSVTGYIAVVVRVHPGLVSKIIYKLLPGLRSSELKRRPEQSLEDFTRYCSQQRAKTLEKLSKLGPHFFAILINGLSRTGQPELVEWVWRASRQAESMRLKKTEGGEWTNPWVLPLNAYMNVIRCYAAEARKPAVVTPLDRKFKVSPEQLEEKHVGPWTCYRLKHRALVQEAQLEGDALQQKLQQLRLESMVNACRAVYISLKSMQTRELPPVVHAPVLDEPLCELMLEFLSELPVVEGWDARPSIVKMVAEVQEDLAEVRERNRKQKAQDSVKIVEGEEKTEKTVVEGTGKVQENLEDRPEVSEKPRVLASE</sequence>
<reference evidence="2 3" key="1">
    <citation type="journal article" date="2019" name="Nat. Ecol. Evol.">
        <title>Megaphylogeny resolves global patterns of mushroom evolution.</title>
        <authorList>
            <person name="Varga T."/>
            <person name="Krizsan K."/>
            <person name="Foldi C."/>
            <person name="Dima B."/>
            <person name="Sanchez-Garcia M."/>
            <person name="Sanchez-Ramirez S."/>
            <person name="Szollosi G.J."/>
            <person name="Szarkandi J.G."/>
            <person name="Papp V."/>
            <person name="Albert L."/>
            <person name="Andreopoulos W."/>
            <person name="Angelini C."/>
            <person name="Antonin V."/>
            <person name="Barry K.W."/>
            <person name="Bougher N.L."/>
            <person name="Buchanan P."/>
            <person name="Buyck B."/>
            <person name="Bense V."/>
            <person name="Catcheside P."/>
            <person name="Chovatia M."/>
            <person name="Cooper J."/>
            <person name="Damon W."/>
            <person name="Desjardin D."/>
            <person name="Finy P."/>
            <person name="Geml J."/>
            <person name="Haridas S."/>
            <person name="Hughes K."/>
            <person name="Justo A."/>
            <person name="Karasinski D."/>
            <person name="Kautmanova I."/>
            <person name="Kiss B."/>
            <person name="Kocsube S."/>
            <person name="Kotiranta H."/>
            <person name="LaButti K.M."/>
            <person name="Lechner B.E."/>
            <person name="Liimatainen K."/>
            <person name="Lipzen A."/>
            <person name="Lukacs Z."/>
            <person name="Mihaltcheva S."/>
            <person name="Morgado L.N."/>
            <person name="Niskanen T."/>
            <person name="Noordeloos M.E."/>
            <person name="Ohm R.A."/>
            <person name="Ortiz-Santana B."/>
            <person name="Ovrebo C."/>
            <person name="Racz N."/>
            <person name="Riley R."/>
            <person name="Savchenko A."/>
            <person name="Shiryaev A."/>
            <person name="Soop K."/>
            <person name="Spirin V."/>
            <person name="Szebenyi C."/>
            <person name="Tomsovsky M."/>
            <person name="Tulloss R.E."/>
            <person name="Uehling J."/>
            <person name="Grigoriev I.V."/>
            <person name="Vagvolgyi C."/>
            <person name="Papp T."/>
            <person name="Martin F.M."/>
            <person name="Miettinen O."/>
            <person name="Hibbett D.S."/>
            <person name="Nagy L.G."/>
        </authorList>
    </citation>
    <scope>NUCLEOTIDE SEQUENCE [LARGE SCALE GENOMIC DNA]</scope>
    <source>
        <strain evidence="2 3">CBS 166.37</strain>
    </source>
</reference>
<feature type="compositionally biased region" description="Basic and acidic residues" evidence="1">
    <location>
        <begin position="770"/>
        <end position="794"/>
    </location>
</feature>
<accession>A0A5C3MCB7</accession>
<feature type="compositionally biased region" description="Basic and acidic residues" evidence="1">
    <location>
        <begin position="803"/>
        <end position="821"/>
    </location>
</feature>
<name>A0A5C3MCB7_9AGAR</name>
<dbReference type="STRING" id="68775.A0A5C3MCB7"/>
<evidence type="ECO:0000313" key="2">
    <source>
        <dbReference type="EMBL" id="TFK43064.1"/>
    </source>
</evidence>
<evidence type="ECO:0000313" key="3">
    <source>
        <dbReference type="Proteomes" id="UP000308652"/>
    </source>
</evidence>